<dbReference type="InParanoid" id="A0A0V0QL16"/>
<sequence length="247" mass="29106">MDSQKSNQVNEPKNINPFQMLIDNKGYESWEKDLIYRSIGHYLQFKETNDMLVRVQKKDTMPNDAQVLDLLKTKLYPEEKERKNIFYFANQHNSNQLSINSKIKYEQSLKKCKRRKYLFWKKYANIPPQTNELQQTRDQINQQVRQYKIPTLAGFFAVSLGITFLMKLNLNPMSHRVSVMVTGLSLGYFYSDFKNSDQIFASLPELQDQNAENEKIDIFNYCYSLDPSLMAKGFNISNISNFDNQQE</sequence>
<dbReference type="OMA" id="REECQNK"/>
<evidence type="ECO:0000256" key="1">
    <source>
        <dbReference type="SAM" id="Phobius"/>
    </source>
</evidence>
<feature type="transmembrane region" description="Helical" evidence="1">
    <location>
        <begin position="147"/>
        <end position="166"/>
    </location>
</feature>
<evidence type="ECO:0000313" key="3">
    <source>
        <dbReference type="Proteomes" id="UP000054937"/>
    </source>
</evidence>
<keyword evidence="1" id="KW-0472">Membrane</keyword>
<dbReference type="AlphaFoldDB" id="A0A0V0QL16"/>
<gene>
    <name evidence="2" type="ORF">PPERSA_11985</name>
</gene>
<evidence type="ECO:0008006" key="4">
    <source>
        <dbReference type="Google" id="ProtNLM"/>
    </source>
</evidence>
<keyword evidence="3" id="KW-1185">Reference proteome</keyword>
<reference evidence="2 3" key="1">
    <citation type="journal article" date="2015" name="Sci. Rep.">
        <title>Genome of the facultative scuticociliatosis pathogen Pseudocohnilembus persalinus provides insight into its virulence through horizontal gene transfer.</title>
        <authorList>
            <person name="Xiong J."/>
            <person name="Wang G."/>
            <person name="Cheng J."/>
            <person name="Tian M."/>
            <person name="Pan X."/>
            <person name="Warren A."/>
            <person name="Jiang C."/>
            <person name="Yuan D."/>
            <person name="Miao W."/>
        </authorList>
    </citation>
    <scope>NUCLEOTIDE SEQUENCE [LARGE SCALE GENOMIC DNA]</scope>
    <source>
        <strain evidence="2">36N120E</strain>
    </source>
</reference>
<proteinExistence type="predicted"/>
<evidence type="ECO:0000313" key="2">
    <source>
        <dbReference type="EMBL" id="KRX02645.1"/>
    </source>
</evidence>
<protein>
    <recommendedName>
        <fullName evidence="4">Transmembrane protein</fullName>
    </recommendedName>
</protein>
<dbReference type="Proteomes" id="UP000054937">
    <property type="component" value="Unassembled WGS sequence"/>
</dbReference>
<accession>A0A0V0QL16</accession>
<keyword evidence="1" id="KW-1133">Transmembrane helix</keyword>
<comment type="caution">
    <text evidence="2">The sequence shown here is derived from an EMBL/GenBank/DDBJ whole genome shotgun (WGS) entry which is preliminary data.</text>
</comment>
<organism evidence="2 3">
    <name type="scientific">Pseudocohnilembus persalinus</name>
    <name type="common">Ciliate</name>
    <dbReference type="NCBI Taxonomy" id="266149"/>
    <lineage>
        <taxon>Eukaryota</taxon>
        <taxon>Sar</taxon>
        <taxon>Alveolata</taxon>
        <taxon>Ciliophora</taxon>
        <taxon>Intramacronucleata</taxon>
        <taxon>Oligohymenophorea</taxon>
        <taxon>Scuticociliatia</taxon>
        <taxon>Philasterida</taxon>
        <taxon>Pseudocohnilembidae</taxon>
        <taxon>Pseudocohnilembus</taxon>
    </lineage>
</organism>
<name>A0A0V0QL16_PSEPJ</name>
<keyword evidence="1" id="KW-0812">Transmembrane</keyword>
<dbReference type="EMBL" id="LDAU01000154">
    <property type="protein sequence ID" value="KRX02645.1"/>
    <property type="molecule type" value="Genomic_DNA"/>
</dbReference>
<dbReference type="OrthoDB" id="10519441at2759"/>